<evidence type="ECO:0000313" key="1">
    <source>
        <dbReference type="EMBL" id="MBD8875911.1"/>
    </source>
</evidence>
<accession>A0ABR9C7M7</accession>
<name>A0ABR9C7M7_9HYPH</name>
<proteinExistence type="predicted"/>
<comment type="caution">
    <text evidence="1">The sequence shown here is derived from an EMBL/GenBank/DDBJ whole genome shotgun (WGS) entry which is preliminary data.</text>
</comment>
<dbReference type="EMBL" id="JACYXJ010000002">
    <property type="protein sequence ID" value="MBD8875911.1"/>
    <property type="molecule type" value="Genomic_DNA"/>
</dbReference>
<evidence type="ECO:0000313" key="2">
    <source>
        <dbReference type="Proteomes" id="UP000615687"/>
    </source>
</evidence>
<sequence>MHDSSVDRSAGTMELEFMKGHIAATMTLIQGLIDQGTVDRDKLDAFFAGFVCQLPHTRDTLGLRLVIDQWREGLRSGEDDGVLRQRLFEVIKGGRQPD</sequence>
<protein>
    <submittedName>
        <fullName evidence="1">Uncharacterized protein</fullName>
    </submittedName>
</protein>
<gene>
    <name evidence="1" type="ORF">IG617_06410</name>
</gene>
<organism evidence="1 2">
    <name type="scientific">Roseibium polysiphoniae</name>
    <dbReference type="NCBI Taxonomy" id="2571221"/>
    <lineage>
        <taxon>Bacteria</taxon>
        <taxon>Pseudomonadati</taxon>
        <taxon>Pseudomonadota</taxon>
        <taxon>Alphaproteobacteria</taxon>
        <taxon>Hyphomicrobiales</taxon>
        <taxon>Stappiaceae</taxon>
        <taxon>Roseibium</taxon>
    </lineage>
</organism>
<dbReference type="Proteomes" id="UP000615687">
    <property type="component" value="Unassembled WGS sequence"/>
</dbReference>
<reference evidence="1 2" key="1">
    <citation type="submission" date="2020-09" db="EMBL/GenBank/DDBJ databases">
        <title>The genome sequence of type strain Labrenzia polysiphoniae KACC 19711.</title>
        <authorList>
            <person name="Liu Y."/>
        </authorList>
    </citation>
    <scope>NUCLEOTIDE SEQUENCE [LARGE SCALE GENOMIC DNA]</scope>
    <source>
        <strain evidence="1 2">KACC 19711</strain>
    </source>
</reference>
<keyword evidence="2" id="KW-1185">Reference proteome</keyword>